<keyword evidence="4" id="KW-1185">Reference proteome</keyword>
<evidence type="ECO:0000313" key="3">
    <source>
        <dbReference type="EMBL" id="KAK9040490.1"/>
    </source>
</evidence>
<comment type="caution">
    <text evidence="3">The sequence shown here is derived from an EMBL/GenBank/DDBJ whole genome shotgun (WGS) entry which is preliminary data.</text>
</comment>
<evidence type="ECO:0000313" key="4">
    <source>
        <dbReference type="Proteomes" id="UP001396334"/>
    </source>
</evidence>
<keyword evidence="2" id="KW-1133">Transmembrane helix</keyword>
<keyword evidence="2" id="KW-0812">Transmembrane</keyword>
<accession>A0ABR2TSZ5</accession>
<feature type="transmembrane region" description="Helical" evidence="2">
    <location>
        <begin position="229"/>
        <end position="248"/>
    </location>
</feature>
<dbReference type="Proteomes" id="UP001396334">
    <property type="component" value="Unassembled WGS sequence"/>
</dbReference>
<keyword evidence="2" id="KW-0472">Membrane</keyword>
<evidence type="ECO:0000256" key="1">
    <source>
        <dbReference type="SAM" id="MobiDB-lite"/>
    </source>
</evidence>
<name>A0ABR2TSZ5_9ROSI</name>
<proteinExistence type="predicted"/>
<protein>
    <submittedName>
        <fullName evidence="3">Uncharacterized protein</fullName>
    </submittedName>
</protein>
<feature type="compositionally biased region" description="Basic and acidic residues" evidence="1">
    <location>
        <begin position="391"/>
        <end position="407"/>
    </location>
</feature>
<evidence type="ECO:0000256" key="2">
    <source>
        <dbReference type="SAM" id="Phobius"/>
    </source>
</evidence>
<organism evidence="3 4">
    <name type="scientific">Hibiscus sabdariffa</name>
    <name type="common">roselle</name>
    <dbReference type="NCBI Taxonomy" id="183260"/>
    <lineage>
        <taxon>Eukaryota</taxon>
        <taxon>Viridiplantae</taxon>
        <taxon>Streptophyta</taxon>
        <taxon>Embryophyta</taxon>
        <taxon>Tracheophyta</taxon>
        <taxon>Spermatophyta</taxon>
        <taxon>Magnoliopsida</taxon>
        <taxon>eudicotyledons</taxon>
        <taxon>Gunneridae</taxon>
        <taxon>Pentapetalae</taxon>
        <taxon>rosids</taxon>
        <taxon>malvids</taxon>
        <taxon>Malvales</taxon>
        <taxon>Malvaceae</taxon>
        <taxon>Malvoideae</taxon>
        <taxon>Hibiscus</taxon>
    </lineage>
</organism>
<sequence>MKELRVKNKTAVVSVSVSRLLNLSHSPNLALAWYRIRRFKPPNSLFSIQTNLKSYSIAISNEWTALAVKRRRSSRKFGLVKGDGCLKKFVGWRFETRIDGFSLDDNGSWDPGQILPVTLKLFQPFELYENSGKLWGFESLSSRDQGAFGVFTVDLYAHFKWESYYIRGSMLWWRPFTVSVESFEAFHDFPLLADLKILFCLRVPSRSICKNVNVGEVEMRAFSFVEKKWGGLVLPIGPASFVPTVLYVRVDNSFILIGILLFWEGLIVLILLCYYKHCFHCEYLGVDFFQYGKVFSDIIFKVCSKIYIKDMSCLIAVEIFLPIELEIYWVSDVMGGENGIDFGFGMSFEQVFVLQGSGGKEVGLSTFDSLIEIEEVEPESSITLNTSSDNSKGKTVDDLERDHPRPA</sequence>
<feature type="transmembrane region" description="Helical" evidence="2">
    <location>
        <begin position="254"/>
        <end position="275"/>
    </location>
</feature>
<reference evidence="3 4" key="1">
    <citation type="journal article" date="2024" name="G3 (Bethesda)">
        <title>Genome assembly of Hibiscus sabdariffa L. provides insights into metabolisms of medicinal natural products.</title>
        <authorList>
            <person name="Kim T."/>
        </authorList>
    </citation>
    <scope>NUCLEOTIDE SEQUENCE [LARGE SCALE GENOMIC DNA]</scope>
    <source>
        <strain evidence="3">TK-2024</strain>
        <tissue evidence="3">Old leaves</tissue>
    </source>
</reference>
<gene>
    <name evidence="3" type="ORF">V6N11_015642</name>
</gene>
<feature type="region of interest" description="Disordered" evidence="1">
    <location>
        <begin position="378"/>
        <end position="407"/>
    </location>
</feature>
<dbReference type="EMBL" id="JBBPBN010000004">
    <property type="protein sequence ID" value="KAK9040490.1"/>
    <property type="molecule type" value="Genomic_DNA"/>
</dbReference>